<dbReference type="Gene3D" id="1.10.1220.10">
    <property type="entry name" value="Met repressor-like"/>
    <property type="match status" value="1"/>
</dbReference>
<evidence type="ECO:0000313" key="2">
    <source>
        <dbReference type="EMBL" id="BAL58414.1"/>
    </source>
</evidence>
<dbReference type="InterPro" id="IPR002145">
    <property type="entry name" value="CopG"/>
</dbReference>
<gene>
    <name evidence="2" type="ORF">HGMM_OP1C109</name>
</gene>
<reference evidence="2" key="2">
    <citation type="journal article" date="2012" name="PLoS ONE">
        <title>A Deeply Branching Thermophilic Bacterium with an Ancient Acetyl-CoA Pathway Dominates a Subsurface Ecosystem.</title>
        <authorList>
            <person name="Takami H."/>
            <person name="Noguchi H."/>
            <person name="Takaki Y."/>
            <person name="Uchiyama I."/>
            <person name="Toyoda A."/>
            <person name="Nishi S."/>
            <person name="Chee G.-J."/>
            <person name="Arai W."/>
            <person name="Nunoura T."/>
            <person name="Itoh T."/>
            <person name="Hattori M."/>
            <person name="Takai K."/>
        </authorList>
    </citation>
    <scope>NUCLEOTIDE SEQUENCE</scope>
</reference>
<accession>H5SQH8</accession>
<evidence type="ECO:0000259" key="1">
    <source>
        <dbReference type="Pfam" id="PF01402"/>
    </source>
</evidence>
<dbReference type="InterPro" id="IPR010985">
    <property type="entry name" value="Ribbon_hlx_hlx"/>
</dbReference>
<dbReference type="Pfam" id="PF01402">
    <property type="entry name" value="RHH_1"/>
    <property type="match status" value="1"/>
</dbReference>
<dbReference type="SUPFAM" id="SSF47598">
    <property type="entry name" value="Ribbon-helix-helix"/>
    <property type="match status" value="1"/>
</dbReference>
<dbReference type="AlphaFoldDB" id="H5SQH8"/>
<dbReference type="GO" id="GO:0006355">
    <property type="term" value="P:regulation of DNA-templated transcription"/>
    <property type="evidence" value="ECO:0007669"/>
    <property type="project" value="InterPro"/>
</dbReference>
<proteinExistence type="predicted"/>
<dbReference type="EMBL" id="AP011800">
    <property type="protein sequence ID" value="BAL58414.1"/>
    <property type="molecule type" value="Genomic_DNA"/>
</dbReference>
<reference evidence="2" key="1">
    <citation type="journal article" date="2005" name="Environ. Microbiol.">
        <title>Genetic and functional properties of uncultivated thermophilic crenarchaeotes from a subsurface gold mine as revealed by analysis of genome fragments.</title>
        <authorList>
            <person name="Nunoura T."/>
            <person name="Hirayama H."/>
            <person name="Takami H."/>
            <person name="Oida H."/>
            <person name="Nishi S."/>
            <person name="Shimamura S."/>
            <person name="Suzuki Y."/>
            <person name="Inagaki F."/>
            <person name="Takai K."/>
            <person name="Nealson K.H."/>
            <person name="Horikoshi K."/>
        </authorList>
    </citation>
    <scope>NUCLEOTIDE SEQUENCE</scope>
</reference>
<name>H5SQH8_ACEAU</name>
<protein>
    <recommendedName>
        <fullName evidence="1">Ribbon-helix-helix protein CopG domain-containing protein</fullName>
    </recommendedName>
</protein>
<sequence length="88" mass="10208">MASRTIHIKVTLPQDQFRQMERLRKQMKLSRSALITQAIEHLIAARMESQRGSPEALLPHAGGWAFAPGELELLLQDIEQMREMERER</sequence>
<feature type="domain" description="Ribbon-helix-helix protein CopG" evidence="1">
    <location>
        <begin position="8"/>
        <end position="44"/>
    </location>
</feature>
<organism evidence="2">
    <name type="scientific">Acetithermum autotrophicum</name>
    <dbReference type="NCBI Taxonomy" id="1446466"/>
    <lineage>
        <taxon>Bacteria</taxon>
        <taxon>Candidatus Bipolaricaulota</taxon>
        <taxon>Candidatus Acetithermum</taxon>
    </lineage>
</organism>
<dbReference type="InterPro" id="IPR013321">
    <property type="entry name" value="Arc_rbn_hlx_hlx"/>
</dbReference>